<dbReference type="RefSeq" id="WP_123934302.1">
    <property type="nucleotide sequence ID" value="NZ_CP033897.1"/>
</dbReference>
<evidence type="ECO:0000256" key="1">
    <source>
        <dbReference type="SAM" id="MobiDB-lite"/>
    </source>
</evidence>
<name>A0A3G6J1B5_9CORY</name>
<evidence type="ECO:0000313" key="3">
    <source>
        <dbReference type="EMBL" id="AZA11593.1"/>
    </source>
</evidence>
<keyword evidence="4" id="KW-1185">Reference proteome</keyword>
<feature type="region of interest" description="Disordered" evidence="1">
    <location>
        <begin position="48"/>
        <end position="68"/>
    </location>
</feature>
<reference evidence="3 4" key="1">
    <citation type="submission" date="2018-11" db="EMBL/GenBank/DDBJ databases">
        <authorList>
            <person name="Kleinhagauer T."/>
            <person name="Glaeser S.P."/>
            <person name="Spergser J."/>
            <person name="Ruckert C."/>
            <person name="Kaempfer P."/>
            <person name="Busse H.-J."/>
        </authorList>
    </citation>
    <scope>NUCLEOTIDE SEQUENCE [LARGE SCALE GENOMIC DNA]</scope>
    <source>
        <strain evidence="3 4">W8</strain>
    </source>
</reference>
<dbReference type="AlphaFoldDB" id="A0A3G6J1B5"/>
<dbReference type="KEGG" id="cgk:CGERO_06465"/>
<proteinExistence type="predicted"/>
<feature type="region of interest" description="Disordered" evidence="1">
    <location>
        <begin position="98"/>
        <end position="118"/>
    </location>
</feature>
<dbReference type="EMBL" id="CP033897">
    <property type="protein sequence ID" value="AZA11593.1"/>
    <property type="molecule type" value="Genomic_DNA"/>
</dbReference>
<dbReference type="Proteomes" id="UP000271587">
    <property type="component" value="Chromosome"/>
</dbReference>
<accession>A0A3G6J1B5</accession>
<evidence type="ECO:0000313" key="4">
    <source>
        <dbReference type="Proteomes" id="UP000271587"/>
    </source>
</evidence>
<feature type="compositionally biased region" description="Low complexity" evidence="1">
    <location>
        <begin position="103"/>
        <end position="118"/>
    </location>
</feature>
<keyword evidence="2" id="KW-1133">Transmembrane helix</keyword>
<keyword evidence="2" id="KW-0472">Membrane</keyword>
<sequence>MTLHTIRRGSNSTMLQARATVTEPAQVWDISTSTFAGSPTKRVRNVRTLQHAGSPDRLPPRGDDSGELGMKDTAKKLILGSSLGVFMALSVYAAAQGEHHTVPQHPQQVVSSVDGFTR</sequence>
<feature type="compositionally biased region" description="Basic and acidic residues" evidence="1">
    <location>
        <begin position="58"/>
        <end position="68"/>
    </location>
</feature>
<protein>
    <submittedName>
        <fullName evidence="3">Uncharacterized protein</fullName>
    </submittedName>
</protein>
<gene>
    <name evidence="3" type="ORF">CGERO_06465</name>
</gene>
<feature type="transmembrane region" description="Helical" evidence="2">
    <location>
        <begin position="77"/>
        <end position="95"/>
    </location>
</feature>
<evidence type="ECO:0000256" key="2">
    <source>
        <dbReference type="SAM" id="Phobius"/>
    </source>
</evidence>
<keyword evidence="2" id="KW-0812">Transmembrane</keyword>
<organism evidence="3 4">
    <name type="scientific">Corynebacterium gerontici</name>
    <dbReference type="NCBI Taxonomy" id="2079234"/>
    <lineage>
        <taxon>Bacteria</taxon>
        <taxon>Bacillati</taxon>
        <taxon>Actinomycetota</taxon>
        <taxon>Actinomycetes</taxon>
        <taxon>Mycobacteriales</taxon>
        <taxon>Corynebacteriaceae</taxon>
        <taxon>Corynebacterium</taxon>
    </lineage>
</organism>